<feature type="region of interest" description="Disordered" evidence="1">
    <location>
        <begin position="1"/>
        <end position="68"/>
    </location>
</feature>
<dbReference type="PROSITE" id="PS51925">
    <property type="entry name" value="SWIB_MDM2"/>
    <property type="match status" value="1"/>
</dbReference>
<feature type="domain" description="DM2" evidence="2">
    <location>
        <begin position="278"/>
        <end position="355"/>
    </location>
</feature>
<dbReference type="InterPro" id="IPR019835">
    <property type="entry name" value="SWIB_domain"/>
</dbReference>
<feature type="compositionally biased region" description="Polar residues" evidence="1">
    <location>
        <begin position="1"/>
        <end position="14"/>
    </location>
</feature>
<evidence type="ECO:0000259" key="2">
    <source>
        <dbReference type="PROSITE" id="PS51925"/>
    </source>
</evidence>
<dbReference type="Pfam" id="PF02201">
    <property type="entry name" value="SWIB"/>
    <property type="match status" value="1"/>
</dbReference>
<organism evidence="3 4">
    <name type="scientific">Viridothelium virens</name>
    <name type="common">Speckled blister lichen</name>
    <name type="synonym">Trypethelium virens</name>
    <dbReference type="NCBI Taxonomy" id="1048519"/>
    <lineage>
        <taxon>Eukaryota</taxon>
        <taxon>Fungi</taxon>
        <taxon>Dikarya</taxon>
        <taxon>Ascomycota</taxon>
        <taxon>Pezizomycotina</taxon>
        <taxon>Dothideomycetes</taxon>
        <taxon>Dothideomycetes incertae sedis</taxon>
        <taxon>Trypetheliales</taxon>
        <taxon>Trypetheliaceae</taxon>
        <taxon>Viridothelium</taxon>
    </lineage>
</organism>
<gene>
    <name evidence="3" type="ORF">EV356DRAFT_507464</name>
</gene>
<proteinExistence type="predicted"/>
<dbReference type="Gene3D" id="1.10.245.10">
    <property type="entry name" value="SWIB/MDM2 domain"/>
    <property type="match status" value="1"/>
</dbReference>
<dbReference type="PANTHER" id="PTHR13844">
    <property type="entry name" value="SWI/SNF-RELATED MATRIX-ASSOCIATED ACTIN-DEPENDENT REGULATOR OF CHROMATIN SUBFAMILY D"/>
    <property type="match status" value="1"/>
</dbReference>
<dbReference type="InterPro" id="IPR003121">
    <property type="entry name" value="SWIB_MDM2_domain"/>
</dbReference>
<sequence length="513" mass="58116">MQQYRNYPQANQPSPAARRGPGPMVPAPHTAQSLNPAQLQQQQAAEAQKRDLGKRQAKKPTDKNLPDGVESVVIGDGVERYKALREVERRLDAVMMKKRLDIQDSVNRNVQKQRTLRIWVSNTVENQPWQQNGMSADAFDFQADNAATYKVKIEGRLLPDDEELDDPDANKENEGKREEDSDAMDHDGQDGTNKPKKPQIPGQRTKFSHFFKSIKVEFDKNQDMQGETPTYIEWAKPAQNPRQSVPSTNSNEANFDCLEFERSSDENVNITINLVRDESPERFKLDKALADILDTEEEDRAGVVMGIWEYVKARGLQEDEENRMVHCDDRLKQVFKKDTVFFPHIPSDIFPHLSPLPPHRISYTIRVDKPYHDHPTPTIYDIRVPVHSPLRAATLALTQSPTHLHTLQRIAQLDDQLAITVQALATEKAKHGFLTSMSRDPARFVRRWVSSQKRDLEVLLGEGVRGVGGGEDGSAEEFRRGGRDGVWGGELARESVALWSSRRRASPSRRAAG</sequence>
<accession>A0A6A6HK70</accession>
<keyword evidence="4" id="KW-1185">Reference proteome</keyword>
<dbReference type="SUPFAM" id="SSF47592">
    <property type="entry name" value="SWIB/MDM2 domain"/>
    <property type="match status" value="1"/>
</dbReference>
<evidence type="ECO:0000313" key="4">
    <source>
        <dbReference type="Proteomes" id="UP000800092"/>
    </source>
</evidence>
<feature type="compositionally biased region" description="Basic and acidic residues" evidence="1">
    <location>
        <begin position="47"/>
        <end position="65"/>
    </location>
</feature>
<evidence type="ECO:0000313" key="3">
    <source>
        <dbReference type="EMBL" id="KAF2238361.1"/>
    </source>
</evidence>
<feature type="region of interest" description="Disordered" evidence="1">
    <location>
        <begin position="157"/>
        <end position="204"/>
    </location>
</feature>
<dbReference type="CDD" id="cd10568">
    <property type="entry name" value="SWIB_like"/>
    <property type="match status" value="1"/>
</dbReference>
<dbReference type="EMBL" id="ML991776">
    <property type="protein sequence ID" value="KAF2238361.1"/>
    <property type="molecule type" value="Genomic_DNA"/>
</dbReference>
<evidence type="ECO:0000256" key="1">
    <source>
        <dbReference type="SAM" id="MobiDB-lite"/>
    </source>
</evidence>
<dbReference type="AlphaFoldDB" id="A0A6A6HK70"/>
<feature type="compositionally biased region" description="Low complexity" evidence="1">
    <location>
        <begin position="31"/>
        <end position="46"/>
    </location>
</feature>
<dbReference type="InterPro" id="IPR036885">
    <property type="entry name" value="SWIB_MDM2_dom_sf"/>
</dbReference>
<reference evidence="3" key="1">
    <citation type="journal article" date="2020" name="Stud. Mycol.">
        <title>101 Dothideomycetes genomes: a test case for predicting lifestyles and emergence of pathogens.</title>
        <authorList>
            <person name="Haridas S."/>
            <person name="Albert R."/>
            <person name="Binder M."/>
            <person name="Bloem J."/>
            <person name="Labutti K."/>
            <person name="Salamov A."/>
            <person name="Andreopoulos B."/>
            <person name="Baker S."/>
            <person name="Barry K."/>
            <person name="Bills G."/>
            <person name="Bluhm B."/>
            <person name="Cannon C."/>
            <person name="Castanera R."/>
            <person name="Culley D."/>
            <person name="Daum C."/>
            <person name="Ezra D."/>
            <person name="Gonzalez J."/>
            <person name="Henrissat B."/>
            <person name="Kuo A."/>
            <person name="Liang C."/>
            <person name="Lipzen A."/>
            <person name="Lutzoni F."/>
            <person name="Magnuson J."/>
            <person name="Mondo S."/>
            <person name="Nolan M."/>
            <person name="Ohm R."/>
            <person name="Pangilinan J."/>
            <person name="Park H.-J."/>
            <person name="Ramirez L."/>
            <person name="Alfaro M."/>
            <person name="Sun H."/>
            <person name="Tritt A."/>
            <person name="Yoshinaga Y."/>
            <person name="Zwiers L.-H."/>
            <person name="Turgeon B."/>
            <person name="Goodwin S."/>
            <person name="Spatafora J."/>
            <person name="Crous P."/>
            <person name="Grigoriev I."/>
        </authorList>
    </citation>
    <scope>NUCLEOTIDE SEQUENCE</scope>
    <source>
        <strain evidence="3">Tuck. ex Michener</strain>
    </source>
</reference>
<dbReference type="Proteomes" id="UP000800092">
    <property type="component" value="Unassembled WGS sequence"/>
</dbReference>
<dbReference type="OrthoDB" id="10263741at2759"/>
<dbReference type="SMART" id="SM00151">
    <property type="entry name" value="SWIB"/>
    <property type="match status" value="1"/>
</dbReference>
<name>A0A6A6HK70_VIRVR</name>
<feature type="compositionally biased region" description="Basic and acidic residues" evidence="1">
    <location>
        <begin position="168"/>
        <end position="189"/>
    </location>
</feature>
<protein>
    <recommendedName>
        <fullName evidence="2">DM2 domain-containing protein</fullName>
    </recommendedName>
</protein>